<dbReference type="InterPro" id="IPR032812">
    <property type="entry name" value="SbsA_Ig"/>
</dbReference>
<reference evidence="4 5" key="1">
    <citation type="submission" date="2016-11" db="EMBL/GenBank/DDBJ databases">
        <authorList>
            <person name="Varghese N."/>
            <person name="Submissions S."/>
        </authorList>
    </citation>
    <scope>NUCLEOTIDE SEQUENCE [LARGE SCALE GENOMIC DNA]</scope>
    <source>
        <strain evidence="4 5">DSM 19027</strain>
    </source>
</reference>
<dbReference type="Pfam" id="PF07703">
    <property type="entry name" value="A2M_BRD"/>
    <property type="match status" value="1"/>
</dbReference>
<gene>
    <name evidence="4" type="ORF">SAMN05444373_1003118</name>
</gene>
<evidence type="ECO:0000259" key="2">
    <source>
        <dbReference type="SMART" id="SM01359"/>
    </source>
</evidence>
<dbReference type="OrthoDB" id="9767116at2"/>
<dbReference type="Gene3D" id="2.60.40.10">
    <property type="entry name" value="Immunoglobulins"/>
    <property type="match status" value="1"/>
</dbReference>
<evidence type="ECO:0000256" key="1">
    <source>
        <dbReference type="ARBA" id="ARBA00022729"/>
    </source>
</evidence>
<dbReference type="PANTHER" id="PTHR40094">
    <property type="entry name" value="ALPHA-2-MACROGLOBULIN HOMOLOG"/>
    <property type="match status" value="1"/>
</dbReference>
<evidence type="ECO:0000313" key="4">
    <source>
        <dbReference type="EMBL" id="SHI52057.1"/>
    </source>
</evidence>
<keyword evidence="1" id="KW-0732">Signal</keyword>
<dbReference type="PANTHER" id="PTHR40094:SF1">
    <property type="entry name" value="UBIQUITIN DOMAIN-CONTAINING PROTEIN"/>
    <property type="match status" value="1"/>
</dbReference>
<dbReference type="EMBL" id="FQZP01000003">
    <property type="protein sequence ID" value="SHI52057.1"/>
    <property type="molecule type" value="Genomic_DNA"/>
</dbReference>
<dbReference type="SMART" id="SM01360">
    <property type="entry name" value="A2M"/>
    <property type="match status" value="1"/>
</dbReference>
<dbReference type="Gene3D" id="2.60.40.1930">
    <property type="match status" value="1"/>
</dbReference>
<protein>
    <recommendedName>
        <fullName evidence="6">Alpha-2-macroglobulin family N-terminal region</fullName>
    </recommendedName>
</protein>
<name>A0A1M6BTN5_9FIRM</name>
<dbReference type="Pfam" id="PF13205">
    <property type="entry name" value="Big_5"/>
    <property type="match status" value="1"/>
</dbReference>
<dbReference type="Gene3D" id="2.60.40.3710">
    <property type="match status" value="1"/>
</dbReference>
<dbReference type="SMART" id="SM01359">
    <property type="entry name" value="A2M_N_2"/>
    <property type="match status" value="1"/>
</dbReference>
<dbReference type="InterPro" id="IPR011625">
    <property type="entry name" value="A2M_N_BRD"/>
</dbReference>
<sequence length="1663" mass="185421">MRDKLLAIFLILALSVSALWIGNPLGTVEASADTFRGGFSVTPSKQDDSGIALDTAFYLTSQLPVTLDYLKDNLTIRGQTPPEISALPDGRFLVKPSEKLEKNSLYVIDIRTPDGSTVSFAFQTPRELAVVGSLPQDMATGVPVDTGIELYFTYQDVEDIEKYFEISPRVEGRFESHGYVRSFVPKKLEPGTIYTVTVKKGLKAAKGVQTLAEDYTFSFETAQDSTHTADPYPGSLGIGDIWFDFSTRESPVIPFYLYLPGMRDQQKIDVKAAVYRFRDENALIKAIREREKVPSWAYYSYSKVRTDVSSLDKVMEFTQSFSADSPGTWYMMLPESLPHGFYIIELSSGDLSAQAFIQSSDTSAFFIEDKNSGLFWVNNVVTGKATVSATIEDLATGRTTKTDSKGLARLEGTSAGKDPARMDFYRITTANGLVTLLNAGYLYTPYNDDSPSLYWRYLQTDRTLYKPDDLVQFWGFVKSRVDNTSPDKVTIELSEGGYIRPMYDSFVRCFLPFIMGKPLETLTLDVKDGFFSGELRLPVLDPGSYSLVVKSGDTILSSSYIRVENYVKPSYQLTITSDKKAVFAGEKITFTIKASFFDGTPVSNVPIRYSISGYSASQSGEGITDRNGVLTVEYTPQYAQGMQGGIYFGISASTKLPEIGEIYQYHDFRVFANHAELVTGGEIKDGTASVSITAHQVELDTLNDEDPSNDNHLGRIIPGHTADVQVYHITWDKVEIGEDYDFINKVVRKRYEYRERKTPVASRTLTTDANGQARFAFPVNKVQEGYYTAVITSKDQKDRELKYEISLYDRSWRYYPPIDDYYHLRADKGGYRSGEPVHVQFYKGEEPVTGYRTLFVEARNGIIGAEIKDQPVYSRPFDADLSPNYFVEGVMFTGTSYIHSECWVSYDYEEKRLWLDVKTDRDSYRPGEACTVTVTATDSDGRPVAAMVNISLVDEALLQLSDQSIDPLSRLYTWIGSGIIRYSTSRLNSPMYPVRAGINQAAGVVAVDSAAEKANMTLKAAPVPQPETAAGASISDGVVVRSDFRDTACFRTIQLDENGRGTLTFTLPDSVTSFRLAAAAISVDLHAGSEVTQASVSMPFFINDAMSLTYLSGDKPYIGVTAYGQELKEGETVDFEIRCRELGDFTATASAKAFERVNIPLPRLPEGTYNLEIYARSKSGLADGIRRTIQVYDSYRTMETASYKELVPGVKIDAGGSGLTTLIITDTGRGRIIRELHSLAWGYGHRIDQKLTAYQARKLLKELVSSEEFYYDLSDPDAASYRNEDGGYGILPYASSDIRMSALLAPWLGEVTDTTSLKMYFYNALLTDHTINAPALYGLAALGEPVLSELELARNTENLSLTDYMLVGMAYQMLGETSTAREIYTSRIQPHLERMDPYIRVRVKDGDMDASLEQTALLAAFAASLGMEESDRMYDYVVSRYSRDVYTGVERLIYLTERLKAAEGDTVEFEYTYNGKSHQVKLEMGQTECIRIPSVKAGEFRVTRVNGKAAVLSIYTVPLAQHGENDGNVIITRKYFNALTGEETTTFGPNDIVKVQIEYTIKDEAMDNVYEITDYAPSGLKPVSNPWSYGITRDYGWYYRNIDGQKVTFVVGKRDKIEHYKPLTYYARVAGPGEFIAEGTTAQGSMVKTSLTVIKDTMVKILP</sequence>
<dbReference type="Gene3D" id="2.20.130.20">
    <property type="match status" value="1"/>
</dbReference>
<evidence type="ECO:0008006" key="6">
    <source>
        <dbReference type="Google" id="ProtNLM"/>
    </source>
</evidence>
<dbReference type="Proteomes" id="UP000324781">
    <property type="component" value="Unassembled WGS sequence"/>
</dbReference>
<keyword evidence="5" id="KW-1185">Reference proteome</keyword>
<feature type="domain" description="Alpha-2-macroglobulin bait region" evidence="2">
    <location>
        <begin position="822"/>
        <end position="960"/>
    </location>
</feature>
<feature type="domain" description="Alpha-2-macroglobulin" evidence="3">
    <location>
        <begin position="1047"/>
        <end position="1135"/>
    </location>
</feature>
<proteinExistence type="predicted"/>
<dbReference type="InterPro" id="IPR013783">
    <property type="entry name" value="Ig-like_fold"/>
</dbReference>
<evidence type="ECO:0000313" key="5">
    <source>
        <dbReference type="Proteomes" id="UP000324781"/>
    </source>
</evidence>
<dbReference type="RefSeq" id="WP_149677656.1">
    <property type="nucleotide sequence ID" value="NZ_FQZP01000003.1"/>
</dbReference>
<dbReference type="GO" id="GO:0004866">
    <property type="term" value="F:endopeptidase inhibitor activity"/>
    <property type="evidence" value="ECO:0007669"/>
    <property type="project" value="InterPro"/>
</dbReference>
<evidence type="ECO:0000259" key="3">
    <source>
        <dbReference type="SMART" id="SM01360"/>
    </source>
</evidence>
<dbReference type="InterPro" id="IPR051802">
    <property type="entry name" value="YfhM-like"/>
</dbReference>
<dbReference type="InterPro" id="IPR001599">
    <property type="entry name" value="Macroglobln_a2"/>
</dbReference>
<dbReference type="Pfam" id="PF00207">
    <property type="entry name" value="A2M"/>
    <property type="match status" value="1"/>
</dbReference>
<organism evidence="4 5">
    <name type="scientific">Thermoclostridium caenicola</name>
    <dbReference type="NCBI Taxonomy" id="659425"/>
    <lineage>
        <taxon>Bacteria</taxon>
        <taxon>Bacillati</taxon>
        <taxon>Bacillota</taxon>
        <taxon>Clostridia</taxon>
        <taxon>Eubacteriales</taxon>
        <taxon>Oscillospiraceae</taxon>
        <taxon>Thermoclostridium</taxon>
    </lineage>
</organism>
<accession>A0A1M6BTN5</accession>